<evidence type="ECO:0000256" key="1">
    <source>
        <dbReference type="ARBA" id="ARBA00005801"/>
    </source>
</evidence>
<evidence type="ECO:0000259" key="2">
    <source>
        <dbReference type="Pfam" id="PF01478"/>
    </source>
</evidence>
<proteinExistence type="inferred from homology"/>
<dbReference type="PANTHER" id="PTHR30487:SF0">
    <property type="entry name" value="PREPILIN LEADER PEPTIDASE_N-METHYLTRANSFERASE-RELATED"/>
    <property type="match status" value="1"/>
</dbReference>
<keyword evidence="3" id="KW-0489">Methyltransferase</keyword>
<reference evidence="3" key="1">
    <citation type="submission" date="2019-07" db="EMBL/GenBank/DDBJ databases">
        <title>Genomic Encyclopedia of Type Strains, Phase IV (KMG-IV): sequencing the most valuable type-strain genomes for metagenomic binning, comparative biology and taxonomic classification.</title>
        <authorList>
            <person name="Goeker M."/>
        </authorList>
    </citation>
    <scope>NUCLEOTIDE SEQUENCE</scope>
    <source>
        <strain evidence="3">DSM 44596</strain>
    </source>
</reference>
<dbReference type="Pfam" id="PF01478">
    <property type="entry name" value="Peptidase_A24"/>
    <property type="match status" value="1"/>
</dbReference>
<comment type="similarity">
    <text evidence="1">Belongs to the peptidase A24 family.</text>
</comment>
<keyword evidence="3" id="KW-0808">Transferase</keyword>
<feature type="domain" description="Prepilin type IV endopeptidase peptidase" evidence="2">
    <location>
        <begin position="70"/>
        <end position="173"/>
    </location>
</feature>
<dbReference type="GO" id="GO:0005886">
    <property type="term" value="C:plasma membrane"/>
    <property type="evidence" value="ECO:0007669"/>
    <property type="project" value="TreeGrafter"/>
</dbReference>
<dbReference type="GO" id="GO:0032259">
    <property type="term" value="P:methylation"/>
    <property type="evidence" value="ECO:0007669"/>
    <property type="project" value="UniProtKB-KW"/>
</dbReference>
<dbReference type="InterPro" id="IPR000045">
    <property type="entry name" value="Prepilin_IV_endopep_pep"/>
</dbReference>
<name>A0A652YM21_NOCGL</name>
<accession>A0A652YM21</accession>
<dbReference type="GO" id="GO:0004190">
    <property type="term" value="F:aspartic-type endopeptidase activity"/>
    <property type="evidence" value="ECO:0007669"/>
    <property type="project" value="InterPro"/>
</dbReference>
<dbReference type="GO" id="GO:0006465">
    <property type="term" value="P:signal peptide processing"/>
    <property type="evidence" value="ECO:0007669"/>
    <property type="project" value="TreeGrafter"/>
</dbReference>
<protein>
    <submittedName>
        <fullName evidence="3">Leader peptidase (Prepilin peptidase)/N-methyltransferase</fullName>
    </submittedName>
</protein>
<evidence type="ECO:0000313" key="3">
    <source>
        <dbReference type="EMBL" id="TYQ02914.1"/>
    </source>
</evidence>
<organism evidence="3">
    <name type="scientific">Nocardia globerula</name>
    <dbReference type="NCBI Taxonomy" id="1818"/>
    <lineage>
        <taxon>Bacteria</taxon>
        <taxon>Bacillati</taxon>
        <taxon>Actinomycetota</taxon>
        <taxon>Actinomycetes</taxon>
        <taxon>Mycobacteriales</taxon>
        <taxon>Nocardiaceae</taxon>
        <taxon>Nocardia</taxon>
    </lineage>
</organism>
<dbReference type="PANTHER" id="PTHR30487">
    <property type="entry name" value="TYPE 4 PREPILIN-LIKE PROTEINS LEADER PEPTIDE-PROCESSING ENZYME"/>
    <property type="match status" value="1"/>
</dbReference>
<dbReference type="Gene3D" id="1.20.120.1220">
    <property type="match status" value="1"/>
</dbReference>
<dbReference type="InterPro" id="IPR050882">
    <property type="entry name" value="Prepilin_peptidase/N-MTase"/>
</dbReference>
<dbReference type="EMBL" id="VNIQ01000005">
    <property type="protein sequence ID" value="TYQ02914.1"/>
    <property type="molecule type" value="Genomic_DNA"/>
</dbReference>
<comment type="caution">
    <text evidence="3">The sequence shown here is derived from an EMBL/GenBank/DDBJ whole genome shotgun (WGS) entry which is preliminary data.</text>
</comment>
<dbReference type="GO" id="GO:0008168">
    <property type="term" value="F:methyltransferase activity"/>
    <property type="evidence" value="ECO:0007669"/>
    <property type="project" value="UniProtKB-KW"/>
</dbReference>
<sequence length="200" mass="20546">MLNAMWMLVGLATAGAVGGFGARFLADDWLRRNLYAGISVRCGVPELCVAVGWLLVGVATSSALQLVSGLAFVWWCVAVSLVDVSVRRLPNTFTVPAYGVVIVGALFAGTLWAALMGSVMLSGIHLVLHLISAGSLGAGDVKLALPLGAITGLGGAQVWLLSAFLAPVITLVVAVLLARRSQVPHGPSMCGAALLAWTIG</sequence>
<dbReference type="AlphaFoldDB" id="A0A652YM21"/>
<gene>
    <name evidence="3" type="ORF">FNL38_10563</name>
</gene>